<dbReference type="Gene3D" id="1.10.10.2830">
    <property type="match status" value="1"/>
</dbReference>
<dbReference type="PANTHER" id="PTHR33375:SF1">
    <property type="entry name" value="CHROMOSOME-PARTITIONING PROTEIN PARB-RELATED"/>
    <property type="match status" value="1"/>
</dbReference>
<organism evidence="3 4">
    <name type="scientific">Variovorax terrae</name>
    <dbReference type="NCBI Taxonomy" id="2923278"/>
    <lineage>
        <taxon>Bacteria</taxon>
        <taxon>Pseudomonadati</taxon>
        <taxon>Pseudomonadota</taxon>
        <taxon>Betaproteobacteria</taxon>
        <taxon>Burkholderiales</taxon>
        <taxon>Comamonadaceae</taxon>
        <taxon>Variovorax</taxon>
    </lineage>
</organism>
<dbReference type="PANTHER" id="PTHR33375">
    <property type="entry name" value="CHROMOSOME-PARTITIONING PROTEIN PARB-RELATED"/>
    <property type="match status" value="1"/>
</dbReference>
<dbReference type="AlphaFoldDB" id="A0A9X2ASG7"/>
<name>A0A9X2ASG7_9BURK</name>
<comment type="caution">
    <text evidence="3">The sequence shown here is derived from an EMBL/GenBank/DDBJ whole genome shotgun (WGS) entry which is preliminary data.</text>
</comment>
<dbReference type="InterPro" id="IPR050336">
    <property type="entry name" value="Chromosome_partition/occlusion"/>
</dbReference>
<gene>
    <name evidence="3" type="ORF">MMF98_19155</name>
</gene>
<dbReference type="InterPro" id="IPR003115">
    <property type="entry name" value="ParB_N"/>
</dbReference>
<dbReference type="InterPro" id="IPR013741">
    <property type="entry name" value="KorB_domain"/>
</dbReference>
<dbReference type="GO" id="GO:0003677">
    <property type="term" value="F:DNA binding"/>
    <property type="evidence" value="ECO:0007669"/>
    <property type="project" value="InterPro"/>
</dbReference>
<dbReference type="SUPFAM" id="SSF110849">
    <property type="entry name" value="ParB/Sulfiredoxin"/>
    <property type="match status" value="1"/>
</dbReference>
<evidence type="ECO:0000313" key="3">
    <source>
        <dbReference type="EMBL" id="MCJ0765336.1"/>
    </source>
</evidence>
<dbReference type="Proteomes" id="UP001139447">
    <property type="component" value="Unassembled WGS sequence"/>
</dbReference>
<protein>
    <submittedName>
        <fullName evidence="3">ParB/RepB/Spo0J family partition protein</fullName>
    </submittedName>
</protein>
<dbReference type="RefSeq" id="WP_243308561.1">
    <property type="nucleotide sequence ID" value="NZ_JALGBI010000002.1"/>
</dbReference>
<comment type="similarity">
    <text evidence="1">Belongs to the ParB family.</text>
</comment>
<feature type="domain" description="ParB-like N-terminal" evidence="2">
    <location>
        <begin position="7"/>
        <end position="102"/>
    </location>
</feature>
<evidence type="ECO:0000256" key="1">
    <source>
        <dbReference type="ARBA" id="ARBA00006295"/>
    </source>
</evidence>
<dbReference type="Gene3D" id="3.90.1530.30">
    <property type="match status" value="1"/>
</dbReference>
<dbReference type="EMBL" id="JALGBI010000002">
    <property type="protein sequence ID" value="MCJ0765336.1"/>
    <property type="molecule type" value="Genomic_DNA"/>
</dbReference>
<proteinExistence type="inferred from homology"/>
<keyword evidence="4" id="KW-1185">Reference proteome</keyword>
<dbReference type="InterPro" id="IPR036086">
    <property type="entry name" value="ParB/Sulfiredoxin_sf"/>
</dbReference>
<dbReference type="NCBIfam" id="TIGR00180">
    <property type="entry name" value="parB_part"/>
    <property type="match status" value="1"/>
</dbReference>
<evidence type="ECO:0000313" key="4">
    <source>
        <dbReference type="Proteomes" id="UP001139447"/>
    </source>
</evidence>
<dbReference type="InterPro" id="IPR004437">
    <property type="entry name" value="ParB/RepB/Spo0J"/>
</dbReference>
<dbReference type="Pfam" id="PF08535">
    <property type="entry name" value="KorB"/>
    <property type="match status" value="1"/>
</dbReference>
<dbReference type="SMART" id="SM00470">
    <property type="entry name" value="ParB"/>
    <property type="match status" value="1"/>
</dbReference>
<dbReference type="Pfam" id="PF02195">
    <property type="entry name" value="ParB_N"/>
    <property type="match status" value="1"/>
</dbReference>
<evidence type="ECO:0000259" key="2">
    <source>
        <dbReference type="SMART" id="SM00470"/>
    </source>
</evidence>
<dbReference type="GO" id="GO:0007059">
    <property type="term" value="P:chromosome segregation"/>
    <property type="evidence" value="ECO:0007669"/>
    <property type="project" value="TreeGrafter"/>
</dbReference>
<dbReference type="GO" id="GO:0005694">
    <property type="term" value="C:chromosome"/>
    <property type="evidence" value="ECO:0007669"/>
    <property type="project" value="TreeGrafter"/>
</dbReference>
<accession>A0A9X2ASG7</accession>
<reference evidence="3" key="1">
    <citation type="submission" date="2022-03" db="EMBL/GenBank/DDBJ databases">
        <authorList>
            <person name="Woo C.Y."/>
        </authorList>
    </citation>
    <scope>NUCLEOTIDE SEQUENCE</scope>
    <source>
        <strain evidence="3">CYS-02</strain>
    </source>
</reference>
<sequence>MSALTIKMIHPSAIAAPSFVRQQNGHDKEGLSQLAASIKQHGLLQPIVVRPATEDEAPAQWTVIAGRRRLAACKMAGMTELPAIVAETDEARSYEMEIAENIQREQMTLADTARAVRTLMTIYNNQKKVCEVLNKSAAWVSKHLSVTASNCPRVVQEMLDQGIVKDLETLMLLKAIASMPASHPGAMNAMARMMRIAQEGNMNRQIAQDALAKLRAPTPIATTTTTTGATTTTTKQLDMLEDKQPATTFTLELPISYLEKIEAMGGMEWLLNLIDSNQH</sequence>